<protein>
    <recommendedName>
        <fullName evidence="5">Probable septum site-determining protein MinC</fullName>
    </recommendedName>
</protein>
<dbReference type="SUPFAM" id="SSF63848">
    <property type="entry name" value="Cell-division inhibitor MinC, C-terminal domain"/>
    <property type="match status" value="1"/>
</dbReference>
<keyword evidence="2 5" id="KW-0717">Septation</keyword>
<accession>A0ABR9ZWN0</accession>
<dbReference type="PANTHER" id="PTHR34108">
    <property type="entry name" value="SEPTUM SITE-DETERMINING PROTEIN MINC"/>
    <property type="match status" value="1"/>
</dbReference>
<evidence type="ECO:0000313" key="8">
    <source>
        <dbReference type="EMBL" id="MBF4694869.1"/>
    </source>
</evidence>
<keyword evidence="1 5" id="KW-0132">Cell division</keyword>
<comment type="function">
    <text evidence="5">Cell division inhibitor that blocks the formation of polar Z ring septums. Rapidly oscillates between the poles of the cell to destabilize FtsZ filaments that have formed before they mature into polar Z rings. Prevents FtsZ polymerization.</text>
</comment>
<evidence type="ECO:0000256" key="2">
    <source>
        <dbReference type="ARBA" id="ARBA00023210"/>
    </source>
</evidence>
<comment type="subunit">
    <text evidence="4 5">Interacts with MinD and FtsZ.</text>
</comment>
<keyword evidence="3 5" id="KW-0131">Cell cycle</keyword>
<dbReference type="NCBIfam" id="TIGR01222">
    <property type="entry name" value="minC"/>
    <property type="match status" value="1"/>
</dbReference>
<evidence type="ECO:0000256" key="6">
    <source>
        <dbReference type="SAM" id="MobiDB-lite"/>
    </source>
</evidence>
<feature type="compositionally biased region" description="Polar residues" evidence="6">
    <location>
        <begin position="120"/>
        <end position="134"/>
    </location>
</feature>
<keyword evidence="9" id="KW-1185">Reference proteome</keyword>
<dbReference type="Proteomes" id="UP000614200">
    <property type="component" value="Unassembled WGS sequence"/>
</dbReference>
<comment type="similarity">
    <text evidence="5">Belongs to the MinC family.</text>
</comment>
<comment type="caution">
    <text evidence="8">The sequence shown here is derived from an EMBL/GenBank/DDBJ whole genome shotgun (WGS) entry which is preliminary data.</text>
</comment>
<dbReference type="Gene3D" id="2.160.20.70">
    <property type="match status" value="1"/>
</dbReference>
<evidence type="ECO:0000256" key="4">
    <source>
        <dbReference type="ARBA" id="ARBA00046874"/>
    </source>
</evidence>
<dbReference type="InterPro" id="IPR005526">
    <property type="entry name" value="Septum_form_inhib_MinC_C"/>
</dbReference>
<dbReference type="Pfam" id="PF03775">
    <property type="entry name" value="MinC_C"/>
    <property type="match status" value="1"/>
</dbReference>
<feature type="domain" description="Septum formation inhibitor MinC C-terminal" evidence="7">
    <location>
        <begin position="146"/>
        <end position="245"/>
    </location>
</feature>
<reference evidence="8 9" key="1">
    <citation type="submission" date="2020-11" db="EMBL/GenBank/DDBJ databases">
        <title>Fusibacter basophilias sp. nov.</title>
        <authorList>
            <person name="Qiu D."/>
        </authorList>
    </citation>
    <scope>NUCLEOTIDE SEQUENCE [LARGE SCALE GENOMIC DNA]</scope>
    <source>
        <strain evidence="8 9">Q10-2</strain>
    </source>
</reference>
<dbReference type="PANTHER" id="PTHR34108:SF1">
    <property type="entry name" value="SEPTUM SITE-DETERMINING PROTEIN MINC"/>
    <property type="match status" value="1"/>
</dbReference>
<evidence type="ECO:0000256" key="5">
    <source>
        <dbReference type="HAMAP-Rule" id="MF_00267"/>
    </source>
</evidence>
<sequence>MKGPVEFKGKLNGLFMVVDENVEFDKVLIYLKQLLVKKGDFYKGTRIIGLNGVKYSYKQKSAVEDVIVEAGLYVESLEPYDDQKKRQKPSIVVNEIAAEKEDTPKVEMPEAEEKDPDIQVESSDQNQNASDVNTHVHSMRCDTKFVYGTLRSGSSVEFPGNVIVIGDVNPGAEIIAEGNIVVMGKLLGFVHAGSAGNDEAVVIANILKPTQIRISKFISVPPNDDEATYNMIPEKAYVSDGLIKIEKCH</sequence>
<dbReference type="HAMAP" id="MF_00267">
    <property type="entry name" value="MinC"/>
    <property type="match status" value="1"/>
</dbReference>
<name>A0ABR9ZWN0_9FIRM</name>
<feature type="region of interest" description="Disordered" evidence="6">
    <location>
        <begin position="99"/>
        <end position="134"/>
    </location>
</feature>
<dbReference type="InterPro" id="IPR013033">
    <property type="entry name" value="MinC"/>
</dbReference>
<proteinExistence type="inferred from homology"/>
<evidence type="ECO:0000259" key="7">
    <source>
        <dbReference type="Pfam" id="PF03775"/>
    </source>
</evidence>
<organism evidence="8 9">
    <name type="scientific">Fusibacter ferrireducens</name>
    <dbReference type="NCBI Taxonomy" id="2785058"/>
    <lineage>
        <taxon>Bacteria</taxon>
        <taxon>Bacillati</taxon>
        <taxon>Bacillota</taxon>
        <taxon>Clostridia</taxon>
        <taxon>Eubacteriales</taxon>
        <taxon>Eubacteriales Family XII. Incertae Sedis</taxon>
        <taxon>Fusibacter</taxon>
    </lineage>
</organism>
<feature type="compositionally biased region" description="Basic and acidic residues" evidence="6">
    <location>
        <begin position="99"/>
        <end position="108"/>
    </location>
</feature>
<dbReference type="InterPro" id="IPR016098">
    <property type="entry name" value="CAP/MinC_C"/>
</dbReference>
<evidence type="ECO:0000256" key="1">
    <source>
        <dbReference type="ARBA" id="ARBA00022618"/>
    </source>
</evidence>
<dbReference type="EMBL" id="JADKNH010000011">
    <property type="protein sequence ID" value="MBF4694869.1"/>
    <property type="molecule type" value="Genomic_DNA"/>
</dbReference>
<evidence type="ECO:0000313" key="9">
    <source>
        <dbReference type="Proteomes" id="UP000614200"/>
    </source>
</evidence>
<dbReference type="RefSeq" id="WP_194703109.1">
    <property type="nucleotide sequence ID" value="NZ_JADKNH010000011.1"/>
</dbReference>
<evidence type="ECO:0000256" key="3">
    <source>
        <dbReference type="ARBA" id="ARBA00023306"/>
    </source>
</evidence>
<gene>
    <name evidence="5 8" type="primary">minC</name>
    <name evidence="8" type="ORF">ISU02_17350</name>
</gene>
<dbReference type="InterPro" id="IPR036145">
    <property type="entry name" value="MinC_C_sf"/>
</dbReference>